<reference evidence="1 2" key="1">
    <citation type="submission" date="2018-06" db="EMBL/GenBank/DDBJ databases">
        <title>Lujinxingia sediminis gen. nov. sp. nov., a new facultative anaerobic member of the class Deltaproteobacteria, and proposal of Lujinxingaceae fam. nov.</title>
        <authorList>
            <person name="Guo L.-Y."/>
            <person name="Li C.-M."/>
            <person name="Wang S."/>
            <person name="Du Z.-J."/>
        </authorList>
    </citation>
    <scope>NUCLEOTIDE SEQUENCE [LARGE SCALE GENOMIC DNA]</scope>
    <source>
        <strain evidence="1 2">FA350</strain>
    </source>
</reference>
<proteinExistence type="predicted"/>
<gene>
    <name evidence="1" type="ORF">DN745_13985</name>
</gene>
<keyword evidence="2" id="KW-1185">Reference proteome</keyword>
<dbReference type="KEGG" id="bsed:DN745_13985"/>
<dbReference type="OrthoDB" id="5497569at2"/>
<dbReference type="AlphaFoldDB" id="A0A2Z4FNU7"/>
<accession>A0A2Z4FNU7</accession>
<protein>
    <submittedName>
        <fullName evidence="1">Uncharacterized protein</fullName>
    </submittedName>
</protein>
<dbReference type="EMBL" id="CP030032">
    <property type="protein sequence ID" value="AWV90378.1"/>
    <property type="molecule type" value="Genomic_DNA"/>
</dbReference>
<dbReference type="Proteomes" id="UP000249799">
    <property type="component" value="Chromosome"/>
</dbReference>
<evidence type="ECO:0000313" key="1">
    <source>
        <dbReference type="EMBL" id="AWV90378.1"/>
    </source>
</evidence>
<organism evidence="1 2">
    <name type="scientific">Bradymonas sediminis</name>
    <dbReference type="NCBI Taxonomy" id="1548548"/>
    <lineage>
        <taxon>Bacteria</taxon>
        <taxon>Deltaproteobacteria</taxon>
        <taxon>Bradymonadales</taxon>
        <taxon>Bradymonadaceae</taxon>
        <taxon>Bradymonas</taxon>
    </lineage>
</organism>
<sequence>MTIDFNKLLISGLKLGASGALICAIAWAVVTFSSPGGEVEPAEATILSMDMFAPASKSKRFADTLEAFDMEEPRAYDWNGNTVYFSMATTDASPMEVLHAFQQELVQNGVNKKMHTRILPSFPRVDSFEALGKKSESKKVERWSESKRAQLDDFFAGGLVPITIRPGYVAMAGATSKGEADNAVDFFKEQIAAKRSLEDSVKIMRYVEARRAPDEAKTMISAVWSDDKLEMDKFAPDSKRSDLAVSSEAPACLGCRRIMSFGGTGKEANYGTNVFVGYQHVDETIQFYDRAMQNRGWKPATASIILRRLAEQGVIPPSAARTVSFNKDGKFATVVAYPSGMGGETQVHVFESP</sequence>
<evidence type="ECO:0000313" key="2">
    <source>
        <dbReference type="Proteomes" id="UP000249799"/>
    </source>
</evidence>
<name>A0A2Z4FNU7_9DELT</name>